<protein>
    <submittedName>
        <fullName evidence="2">Unannotated protein</fullName>
    </submittedName>
</protein>
<dbReference type="AlphaFoldDB" id="A0A6J6BY64"/>
<evidence type="ECO:0000313" key="2">
    <source>
        <dbReference type="EMBL" id="CAB4544022.1"/>
    </source>
</evidence>
<dbReference type="EMBL" id="CAEZSM010000070">
    <property type="protein sequence ID" value="CAB4544022.1"/>
    <property type="molecule type" value="Genomic_DNA"/>
</dbReference>
<reference evidence="2" key="1">
    <citation type="submission" date="2020-05" db="EMBL/GenBank/DDBJ databases">
        <authorList>
            <person name="Chiriac C."/>
            <person name="Salcher M."/>
            <person name="Ghai R."/>
            <person name="Kavagutti S V."/>
        </authorList>
    </citation>
    <scope>NUCLEOTIDE SEQUENCE</scope>
</reference>
<feature type="region of interest" description="Disordered" evidence="1">
    <location>
        <begin position="1"/>
        <end position="40"/>
    </location>
</feature>
<gene>
    <name evidence="2" type="ORF">UFOPK1438_00645</name>
</gene>
<name>A0A6J6BY64_9ZZZZ</name>
<feature type="compositionally biased region" description="Polar residues" evidence="1">
    <location>
        <begin position="31"/>
        <end position="40"/>
    </location>
</feature>
<evidence type="ECO:0000256" key="1">
    <source>
        <dbReference type="SAM" id="MobiDB-lite"/>
    </source>
</evidence>
<proteinExistence type="predicted"/>
<sequence length="135" mass="14417">MPPSVASAPGSTEKKSPSRLKRSLSAMRCTPASTRTNKSSGRISRIAFMFVRSRLTPPKNGRTCPSSEVPAPNATTGIFCSLQYARTFETSCVLLAITTADGLTGGNADSSRPCWSSTDSFVDTWPETSVFRCAT</sequence>
<accession>A0A6J6BY64</accession>
<organism evidence="2">
    <name type="scientific">freshwater metagenome</name>
    <dbReference type="NCBI Taxonomy" id="449393"/>
    <lineage>
        <taxon>unclassified sequences</taxon>
        <taxon>metagenomes</taxon>
        <taxon>ecological metagenomes</taxon>
    </lineage>
</organism>